<evidence type="ECO:0000256" key="1">
    <source>
        <dbReference type="ARBA" id="ARBA00004651"/>
    </source>
</evidence>
<comment type="similarity">
    <text evidence="2 8">Belongs to the MreD family.</text>
</comment>
<dbReference type="InterPro" id="IPR026034">
    <property type="entry name" value="MreD_proteobac"/>
</dbReference>
<evidence type="ECO:0000256" key="4">
    <source>
        <dbReference type="ARBA" id="ARBA00022692"/>
    </source>
</evidence>
<evidence type="ECO:0000313" key="10">
    <source>
        <dbReference type="EMBL" id="MFC3022922.1"/>
    </source>
</evidence>
<keyword evidence="5 8" id="KW-0133">Cell shape</keyword>
<gene>
    <name evidence="10" type="primary">mreD</name>
    <name evidence="10" type="ORF">ACFODT_03640</name>
</gene>
<dbReference type="PIRSF" id="PIRSF018472">
    <property type="entry name" value="MreD_proteobac"/>
    <property type="match status" value="1"/>
</dbReference>
<keyword evidence="11" id="KW-1185">Reference proteome</keyword>
<keyword evidence="8" id="KW-0997">Cell inner membrane</keyword>
<feature type="transmembrane region" description="Helical" evidence="9">
    <location>
        <begin position="101"/>
        <end position="122"/>
    </location>
</feature>
<protein>
    <recommendedName>
        <fullName evidence="8">Rod shape-determining protein MreD</fullName>
    </recommendedName>
</protein>
<comment type="subcellular location">
    <subcellularLocation>
        <location evidence="8">Cell inner membrane</location>
    </subcellularLocation>
    <subcellularLocation>
        <location evidence="1">Cell membrane</location>
        <topology evidence="1">Multi-pass membrane protein</topology>
    </subcellularLocation>
</comment>
<dbReference type="Proteomes" id="UP001595384">
    <property type="component" value="Unassembled WGS sequence"/>
</dbReference>
<dbReference type="PANTHER" id="PTHR37484:SF1">
    <property type="entry name" value="ROD SHAPE-DETERMINING PROTEIN MRED"/>
    <property type="match status" value="1"/>
</dbReference>
<comment type="function">
    <text evidence="8">Involved in formation of the rod shape of the cell. May also contribute to regulation of formation of penicillin-binding proteins.</text>
</comment>
<dbReference type="Pfam" id="PF04093">
    <property type="entry name" value="MreD"/>
    <property type="match status" value="1"/>
</dbReference>
<evidence type="ECO:0000256" key="9">
    <source>
        <dbReference type="SAM" id="Phobius"/>
    </source>
</evidence>
<keyword evidence="4 9" id="KW-0812">Transmembrane</keyword>
<evidence type="ECO:0000256" key="3">
    <source>
        <dbReference type="ARBA" id="ARBA00022475"/>
    </source>
</evidence>
<accession>A0ABV7C4J9</accession>
<dbReference type="EMBL" id="JBHRSE010000027">
    <property type="protein sequence ID" value="MFC3022922.1"/>
    <property type="molecule type" value="Genomic_DNA"/>
</dbReference>
<name>A0ABV7C4J9_9VIBR</name>
<evidence type="ECO:0000256" key="8">
    <source>
        <dbReference type="PIRNR" id="PIRNR018472"/>
    </source>
</evidence>
<feature type="transmembrane region" description="Helical" evidence="9">
    <location>
        <begin position="12"/>
        <end position="32"/>
    </location>
</feature>
<feature type="transmembrane region" description="Helical" evidence="9">
    <location>
        <begin position="134"/>
        <end position="153"/>
    </location>
</feature>
<keyword evidence="3 8" id="KW-1003">Cell membrane</keyword>
<evidence type="ECO:0000256" key="2">
    <source>
        <dbReference type="ARBA" id="ARBA00007776"/>
    </source>
</evidence>
<sequence length="163" mass="18876">MTLTSNWKGRFVIWGTFIAALILQTIPWPGILDLLRPSWLLLVICYWVLALPHRVNVGTALVMGLLWDLLLGSTLGIRGMMLSLVIYFVAMNFLVLRNMALWQQAVVIGFLSMALEVMIFLGEYLTQDVIFNTMSLWSGAINCVLWPWMFLLLRRVRRHWHLK</sequence>
<evidence type="ECO:0000313" key="11">
    <source>
        <dbReference type="Proteomes" id="UP001595384"/>
    </source>
</evidence>
<dbReference type="RefSeq" id="WP_241967727.1">
    <property type="nucleotide sequence ID" value="NZ_AP024911.1"/>
</dbReference>
<organism evidence="10 11">
    <name type="scientific">Vibrio zhugei</name>
    <dbReference type="NCBI Taxonomy" id="2479546"/>
    <lineage>
        <taxon>Bacteria</taxon>
        <taxon>Pseudomonadati</taxon>
        <taxon>Pseudomonadota</taxon>
        <taxon>Gammaproteobacteria</taxon>
        <taxon>Vibrionales</taxon>
        <taxon>Vibrionaceae</taxon>
        <taxon>Vibrio</taxon>
    </lineage>
</organism>
<evidence type="ECO:0000256" key="5">
    <source>
        <dbReference type="ARBA" id="ARBA00022960"/>
    </source>
</evidence>
<dbReference type="InterPro" id="IPR007227">
    <property type="entry name" value="Cell_shape_determining_MreD"/>
</dbReference>
<reference evidence="11" key="1">
    <citation type="journal article" date="2019" name="Int. J. Syst. Evol. Microbiol.">
        <title>The Global Catalogue of Microorganisms (GCM) 10K type strain sequencing project: providing services to taxonomists for standard genome sequencing and annotation.</title>
        <authorList>
            <consortium name="The Broad Institute Genomics Platform"/>
            <consortium name="The Broad Institute Genome Sequencing Center for Infectious Disease"/>
            <person name="Wu L."/>
            <person name="Ma J."/>
        </authorList>
    </citation>
    <scope>NUCLEOTIDE SEQUENCE [LARGE SCALE GENOMIC DNA]</scope>
    <source>
        <strain evidence="11">KCTC 62784</strain>
    </source>
</reference>
<keyword evidence="6 9" id="KW-1133">Transmembrane helix</keyword>
<feature type="transmembrane region" description="Helical" evidence="9">
    <location>
        <begin position="75"/>
        <end position="94"/>
    </location>
</feature>
<evidence type="ECO:0000256" key="6">
    <source>
        <dbReference type="ARBA" id="ARBA00022989"/>
    </source>
</evidence>
<feature type="transmembrane region" description="Helical" evidence="9">
    <location>
        <begin position="39"/>
        <end position="55"/>
    </location>
</feature>
<dbReference type="NCBIfam" id="TIGR03426">
    <property type="entry name" value="shape_MreD"/>
    <property type="match status" value="1"/>
</dbReference>
<dbReference type="NCBIfam" id="NF008282">
    <property type="entry name" value="PRK11060.1"/>
    <property type="match status" value="1"/>
</dbReference>
<proteinExistence type="inferred from homology"/>
<dbReference type="PANTHER" id="PTHR37484">
    <property type="entry name" value="ROD SHAPE-DETERMINING PROTEIN MRED"/>
    <property type="match status" value="1"/>
</dbReference>
<evidence type="ECO:0000256" key="7">
    <source>
        <dbReference type="ARBA" id="ARBA00023136"/>
    </source>
</evidence>
<comment type="caution">
    <text evidence="10">The sequence shown here is derived from an EMBL/GenBank/DDBJ whole genome shotgun (WGS) entry which is preliminary data.</text>
</comment>
<keyword evidence="7 8" id="KW-0472">Membrane</keyword>